<evidence type="ECO:0000256" key="2">
    <source>
        <dbReference type="SAM" id="SignalP"/>
    </source>
</evidence>
<proteinExistence type="predicted"/>
<keyword evidence="4" id="KW-1185">Reference proteome</keyword>
<protein>
    <recommendedName>
        <fullName evidence="5">DUF3035 domain-containing protein</fullName>
    </recommendedName>
</protein>
<comment type="caution">
    <text evidence="3">The sequence shown here is derived from an EMBL/GenBank/DDBJ whole genome shotgun (WGS) entry which is preliminary data.</text>
</comment>
<name>A0A512JID4_9HYPH</name>
<sequence>MSGQRGILTVFTASLALSLLAAAPARAAEGEFMRDAMSSIGLIEPERPPITYRERAPLVMPPALGARSAAKKHPKGKALDTTSADPTLPLPLPTPQAQQDDPSWPKDPEVTQRERARSEANKPIVRGAQGRMNDNNETLSAAEMNRGRRAGAGLSNDPAPRPGGEARDSSWFDPLALFGGKKDELQPSIVEPERDGLTDPPTGYRKAPIKTVKTQNGPMGGSISGNEEADPRAYMREQSQQSGY</sequence>
<evidence type="ECO:0008006" key="5">
    <source>
        <dbReference type="Google" id="ProtNLM"/>
    </source>
</evidence>
<feature type="region of interest" description="Disordered" evidence="1">
    <location>
        <begin position="66"/>
        <end position="244"/>
    </location>
</feature>
<evidence type="ECO:0000313" key="4">
    <source>
        <dbReference type="Proteomes" id="UP000321750"/>
    </source>
</evidence>
<dbReference type="OrthoDB" id="8018783at2"/>
<accession>A0A512JID4</accession>
<reference evidence="3 4" key="1">
    <citation type="submission" date="2019-07" db="EMBL/GenBank/DDBJ databases">
        <title>Whole genome shotgun sequence of Methylobacterium gnaphalii NBRC 107716.</title>
        <authorList>
            <person name="Hosoyama A."/>
            <person name="Uohara A."/>
            <person name="Ohji S."/>
            <person name="Ichikawa N."/>
        </authorList>
    </citation>
    <scope>NUCLEOTIDE SEQUENCE [LARGE SCALE GENOMIC DNA]</scope>
    <source>
        <strain evidence="3 4">NBRC 107716</strain>
    </source>
</reference>
<feature type="compositionally biased region" description="Basic and acidic residues" evidence="1">
    <location>
        <begin position="103"/>
        <end position="120"/>
    </location>
</feature>
<feature type="signal peptide" evidence="2">
    <location>
        <begin position="1"/>
        <end position="27"/>
    </location>
</feature>
<gene>
    <name evidence="3" type="ORF">MGN01_15280</name>
</gene>
<feature type="chain" id="PRO_5022003837" description="DUF3035 domain-containing protein" evidence="2">
    <location>
        <begin position="28"/>
        <end position="244"/>
    </location>
</feature>
<dbReference type="EMBL" id="BJZV01000006">
    <property type="protein sequence ID" value="GEP09683.1"/>
    <property type="molecule type" value="Genomic_DNA"/>
</dbReference>
<evidence type="ECO:0000256" key="1">
    <source>
        <dbReference type="SAM" id="MobiDB-lite"/>
    </source>
</evidence>
<keyword evidence="2" id="KW-0732">Signal</keyword>
<organism evidence="3 4">
    <name type="scientific">Methylobacterium gnaphalii</name>
    <dbReference type="NCBI Taxonomy" id="1010610"/>
    <lineage>
        <taxon>Bacteria</taxon>
        <taxon>Pseudomonadati</taxon>
        <taxon>Pseudomonadota</taxon>
        <taxon>Alphaproteobacteria</taxon>
        <taxon>Hyphomicrobiales</taxon>
        <taxon>Methylobacteriaceae</taxon>
        <taxon>Methylobacterium</taxon>
    </lineage>
</organism>
<dbReference type="RefSeq" id="WP_147045973.1">
    <property type="nucleotide sequence ID" value="NZ_BJZV01000006.1"/>
</dbReference>
<evidence type="ECO:0000313" key="3">
    <source>
        <dbReference type="EMBL" id="GEP09683.1"/>
    </source>
</evidence>
<dbReference type="AlphaFoldDB" id="A0A512JID4"/>
<feature type="compositionally biased region" description="Basic and acidic residues" evidence="1">
    <location>
        <begin position="180"/>
        <end position="197"/>
    </location>
</feature>
<dbReference type="Proteomes" id="UP000321750">
    <property type="component" value="Unassembled WGS sequence"/>
</dbReference>